<protein>
    <recommendedName>
        <fullName evidence="1">DUF1985 domain-containing protein</fullName>
    </recommendedName>
</protein>
<sequence>MTVVIGDNVNLIDAEQFHKITGLKIGSTSFPENKQDINTSSIVKEFFGGNHMIKRTELDEAYKGLNTTDDKIFFRLTLVYFLELGLMGNDEKTNVDTNVLALVDNLKKFNKFSWGSYVYKMTLESLKKPMKTWKAMKNLNKRVIVLLDFPMYFRSGLMRW</sequence>
<dbReference type="EMBL" id="JBBNAE010000007">
    <property type="protein sequence ID" value="KAK9110170.1"/>
    <property type="molecule type" value="Genomic_DNA"/>
</dbReference>
<evidence type="ECO:0000313" key="3">
    <source>
        <dbReference type="Proteomes" id="UP001417504"/>
    </source>
</evidence>
<comment type="caution">
    <text evidence="2">The sequence shown here is derived from an EMBL/GenBank/DDBJ whole genome shotgun (WGS) entry which is preliminary data.</text>
</comment>
<keyword evidence="3" id="KW-1185">Reference proteome</keyword>
<dbReference type="PANTHER" id="PTHR48449:SF1">
    <property type="entry name" value="DUF1985 DOMAIN-CONTAINING PROTEIN"/>
    <property type="match status" value="1"/>
</dbReference>
<dbReference type="AlphaFoldDB" id="A0AAP0NLB5"/>
<dbReference type="InterPro" id="IPR015410">
    <property type="entry name" value="DUF1985"/>
</dbReference>
<dbReference type="PANTHER" id="PTHR48449">
    <property type="entry name" value="DUF1985 DOMAIN-CONTAINING PROTEIN"/>
    <property type="match status" value="1"/>
</dbReference>
<gene>
    <name evidence="2" type="ORF">Sjap_018230</name>
</gene>
<dbReference type="Proteomes" id="UP001417504">
    <property type="component" value="Unassembled WGS sequence"/>
</dbReference>
<name>A0AAP0NLB5_9MAGN</name>
<reference evidence="2 3" key="1">
    <citation type="submission" date="2024-01" db="EMBL/GenBank/DDBJ databases">
        <title>Genome assemblies of Stephania.</title>
        <authorList>
            <person name="Yang L."/>
        </authorList>
    </citation>
    <scope>NUCLEOTIDE SEQUENCE [LARGE SCALE GENOMIC DNA]</scope>
    <source>
        <strain evidence="2">QJT</strain>
        <tissue evidence="2">Leaf</tissue>
    </source>
</reference>
<proteinExistence type="predicted"/>
<dbReference type="Pfam" id="PF09331">
    <property type="entry name" value="DUF1985"/>
    <property type="match status" value="1"/>
</dbReference>
<evidence type="ECO:0000313" key="2">
    <source>
        <dbReference type="EMBL" id="KAK9110170.1"/>
    </source>
</evidence>
<evidence type="ECO:0000259" key="1">
    <source>
        <dbReference type="Pfam" id="PF09331"/>
    </source>
</evidence>
<feature type="domain" description="DUF1985" evidence="1">
    <location>
        <begin position="15"/>
        <end position="125"/>
    </location>
</feature>
<accession>A0AAP0NLB5</accession>
<organism evidence="2 3">
    <name type="scientific">Stephania japonica</name>
    <dbReference type="NCBI Taxonomy" id="461633"/>
    <lineage>
        <taxon>Eukaryota</taxon>
        <taxon>Viridiplantae</taxon>
        <taxon>Streptophyta</taxon>
        <taxon>Embryophyta</taxon>
        <taxon>Tracheophyta</taxon>
        <taxon>Spermatophyta</taxon>
        <taxon>Magnoliopsida</taxon>
        <taxon>Ranunculales</taxon>
        <taxon>Menispermaceae</taxon>
        <taxon>Menispermoideae</taxon>
        <taxon>Cissampelideae</taxon>
        <taxon>Stephania</taxon>
    </lineage>
</organism>